<evidence type="ECO:0000256" key="1">
    <source>
        <dbReference type="ARBA" id="ARBA00004141"/>
    </source>
</evidence>
<feature type="transmembrane region" description="Helical" evidence="9">
    <location>
        <begin position="175"/>
        <end position="194"/>
    </location>
</feature>
<keyword evidence="3 9" id="KW-0812">Transmembrane</keyword>
<dbReference type="GO" id="GO:0016887">
    <property type="term" value="F:ATP hydrolysis activity"/>
    <property type="evidence" value="ECO:0007669"/>
    <property type="project" value="InterPro"/>
</dbReference>
<dbReference type="InterPro" id="IPR003593">
    <property type="entry name" value="AAA+_ATPase"/>
</dbReference>
<keyword evidence="5" id="KW-0547">Nucleotide-binding</keyword>
<dbReference type="EMBL" id="JACGCI010000001">
    <property type="protein sequence ID" value="KAF6766711.1"/>
    <property type="molecule type" value="Genomic_DNA"/>
</dbReference>
<comment type="caution">
    <text evidence="12">The sequence shown here is derived from an EMBL/GenBank/DDBJ whole genome shotgun (WGS) entry which is preliminary data.</text>
</comment>
<feature type="transmembrane region" description="Helical" evidence="9">
    <location>
        <begin position="151"/>
        <end position="169"/>
    </location>
</feature>
<feature type="transmembrane region" description="Helical" evidence="9">
    <location>
        <begin position="503"/>
        <end position="522"/>
    </location>
</feature>
<keyword evidence="8 9" id="KW-0472">Membrane</keyword>
<dbReference type="Gene3D" id="3.40.50.300">
    <property type="entry name" value="P-loop containing nucleotide triphosphate hydrolases"/>
    <property type="match status" value="2"/>
</dbReference>
<dbReference type="PROSITE" id="PS00211">
    <property type="entry name" value="ABC_TRANSPORTER_1"/>
    <property type="match status" value="2"/>
</dbReference>
<feature type="transmembrane region" description="Helical" evidence="9">
    <location>
        <begin position="587"/>
        <end position="610"/>
    </location>
</feature>
<evidence type="ECO:0000256" key="7">
    <source>
        <dbReference type="ARBA" id="ARBA00022989"/>
    </source>
</evidence>
<dbReference type="SUPFAM" id="SSF90123">
    <property type="entry name" value="ABC transporter transmembrane region"/>
    <property type="match status" value="2"/>
</dbReference>
<dbReference type="GO" id="GO:0016020">
    <property type="term" value="C:membrane"/>
    <property type="evidence" value="ECO:0007669"/>
    <property type="project" value="UniProtKB-SubCell"/>
</dbReference>
<evidence type="ECO:0000256" key="6">
    <source>
        <dbReference type="ARBA" id="ARBA00022840"/>
    </source>
</evidence>
<evidence type="ECO:0000259" key="10">
    <source>
        <dbReference type="PROSITE" id="PS50893"/>
    </source>
</evidence>
<feature type="domain" description="ABC transmembrane type-1" evidence="11">
    <location>
        <begin position="1022"/>
        <end position="1287"/>
    </location>
</feature>
<keyword evidence="7 9" id="KW-1133">Transmembrane helix</keyword>
<dbReference type="CDD" id="cd18596">
    <property type="entry name" value="ABC_6TM_VMR1_D1_like"/>
    <property type="match status" value="1"/>
</dbReference>
<evidence type="ECO:0000256" key="9">
    <source>
        <dbReference type="SAM" id="Phobius"/>
    </source>
</evidence>
<dbReference type="InterPro" id="IPR050173">
    <property type="entry name" value="ABC_transporter_C-like"/>
</dbReference>
<feature type="transmembrane region" description="Helical" evidence="9">
    <location>
        <begin position="972"/>
        <end position="997"/>
    </location>
</feature>
<sequence>MTSTAKFDSIGVALTSVLSKSVIWADGNFRHTDDLRFSQIRGWGPDHGDLRENVVHGGGVVGVHYTRPTPSTPTMADVGGKVPQLGYLRAFPTILVFLHLCFTVVSATGVPKRVEGTWNAICAPFRNFIRPHDLPESVDLKPRQVLTKQRLLFTFACVEVFTWISRTVFDVYLEDWTWSSICGVYALSWVYIATSVLKNPSLTPPYLFFAFSVSLASLGLFDLVYLLSSGFPVYSGLVLGNISLLALHGLFIAAAGSLPLKSYLPGLSVAGPDSTPSSKHTCPEDNVTLWSWSSFTFVEPIIRLASVRTLNEEDVWDLSPFFSHKNIFTKCLEYRTLHPDHTLLRFLIASNSLDLTLDVTLEMWTAVVGFVPAYALQKILSVLSDDTPESRRIAFFWAFITFLAHLSFAQLDLYQRWHTRRCYERTRGQIFCMLHYKSLKREEVSGHVSKEGEEDRADLGKIVNLMQGDTYAVAQRFWEFSGLFAAPVRIAIAMVFLYNVLGWSALMGVAIVGIVYILNYPLAKYNIFITRESWKAKDKRGSLVNEMLQNIRFLKFYGWEYNWSRKSEEARERELSWRVKGNIVDTLMSFIWTWMPSATALTCFLCYTLIAGERLTVSKAFTSIALFSSLQGPMVSLPGQIFAMLHAYVSMQRIEAFLEENEVPSWACSLERDADTPTAAPPTVQHTGFEGAKFEWDRKTSASDEPSRFCLGPLDIVFPEGKLAIVSGVTGSGKSALLDALLGEMHCISGKVLLDKSNHRVAYCAQNPWLEHATIRDNIIFGSPHPFDDERYRDVLHACALEQDLAILDAGDMTEIGEKGITLSGGQRARVALARALYSKARVMLLDDPLAAVDMHTAQHIVKNCFTGPLSEDRTIILVTHHITLCAPVATYLIELSEGKVLHQGNTDDLRSRGLLQTIVKTEEKPYVDPENVDTSPVMDESKGFAATRPLSNGKLIEVEHRAEGRVSLRTYLTYIKAAGIFCWILTFILLIAIRLINIGAQVFLAAWGEAYEKGQEKSKPLSFIISSLSVKYPWEDLPPPDVDVKPWFLVYLYISTAGALSVLLYIALGYYASLRASRSLFIALLHRITRAPLRFFDTTPIGRILNRFTSDINTIDGALQGSARNCLSGILSFLASFTVMLVVVPAFAPWALFIAWLYIRLAPGYIKAARDLRRLESVALSPAFAGFDELLRGITHIRAFGMENRYQDGFYRKVDKFQSYDHVYWLVNNWLNWRYDCLGSLVVFAATIFALYEGVSNGSAAIVIVQAGIFAEASRQLVRVAAQLELDFNSVERVVEYLDVPQEAPAVVPDNRPPAYWPSNSVSLEVDSLEVKYAPHLPAVLKNLSFSVRPGEKIGVVGRTGSGKSTLALSLLRMIEPTSGSIIIDGLDISKLGLEDLRTRVTIVSQDVSLFSGTFRSNLDPLGKYTDEECFVALERCHMTTRLAFRPSEDEPTLLDMRVNKDSLSAGEKQLLALARAILRGTNIIIMDEATSQIDIELDDKIQKTIREETAGSIVITIAHRLKTVMDYDRILVLSDGEIVEFDSPAALLRKDGGAFRAICHQSSDWGSLSRIDSFPAAEE</sequence>
<feature type="transmembrane region" description="Helical" evidence="9">
    <location>
        <begin position="90"/>
        <end position="110"/>
    </location>
</feature>
<feature type="domain" description="ABC transporter" evidence="10">
    <location>
        <begin position="692"/>
        <end position="923"/>
    </location>
</feature>
<evidence type="ECO:0000256" key="3">
    <source>
        <dbReference type="ARBA" id="ARBA00022692"/>
    </source>
</evidence>
<feature type="domain" description="ABC transporter" evidence="10">
    <location>
        <begin position="1327"/>
        <end position="1562"/>
    </location>
</feature>
<feature type="transmembrane region" description="Helical" evidence="9">
    <location>
        <begin position="206"/>
        <end position="227"/>
    </location>
</feature>
<evidence type="ECO:0000313" key="13">
    <source>
        <dbReference type="Proteomes" id="UP000521943"/>
    </source>
</evidence>
<dbReference type="Proteomes" id="UP000521943">
    <property type="component" value="Unassembled WGS sequence"/>
</dbReference>
<dbReference type="OrthoDB" id="6500128at2759"/>
<protein>
    <submittedName>
        <fullName evidence="12">Pleiotropic drug resistance ABC transporter</fullName>
    </submittedName>
</protein>
<keyword evidence="6" id="KW-0067">ATP-binding</keyword>
<dbReference type="InterPro" id="IPR011527">
    <property type="entry name" value="ABC1_TM_dom"/>
</dbReference>
<dbReference type="PANTHER" id="PTHR24223">
    <property type="entry name" value="ATP-BINDING CASSETTE SUB-FAMILY C"/>
    <property type="match status" value="1"/>
</dbReference>
<feature type="transmembrane region" description="Helical" evidence="9">
    <location>
        <begin position="1131"/>
        <end position="1160"/>
    </location>
</feature>
<feature type="transmembrane region" description="Helical" evidence="9">
    <location>
        <begin position="1049"/>
        <end position="1073"/>
    </location>
</feature>
<dbReference type="FunFam" id="1.20.1560.10:FF:000013">
    <property type="entry name" value="ABC transporter C family member 2"/>
    <property type="match status" value="1"/>
</dbReference>
<dbReference type="GO" id="GO:0005524">
    <property type="term" value="F:ATP binding"/>
    <property type="evidence" value="ECO:0007669"/>
    <property type="project" value="UniProtKB-KW"/>
</dbReference>
<dbReference type="Pfam" id="PF00664">
    <property type="entry name" value="ABC_membrane"/>
    <property type="match status" value="2"/>
</dbReference>
<evidence type="ECO:0000256" key="2">
    <source>
        <dbReference type="ARBA" id="ARBA00022448"/>
    </source>
</evidence>
<dbReference type="SMART" id="SM00382">
    <property type="entry name" value="AAA"/>
    <property type="match status" value="2"/>
</dbReference>
<evidence type="ECO:0000259" key="11">
    <source>
        <dbReference type="PROSITE" id="PS50929"/>
    </source>
</evidence>
<proteinExistence type="predicted"/>
<evidence type="ECO:0000256" key="8">
    <source>
        <dbReference type="ARBA" id="ARBA00023136"/>
    </source>
</evidence>
<reference evidence="12 13" key="1">
    <citation type="submission" date="2020-07" db="EMBL/GenBank/DDBJ databases">
        <title>Comparative genomics of pyrophilous fungi reveals a link between fire events and developmental genes.</title>
        <authorList>
            <consortium name="DOE Joint Genome Institute"/>
            <person name="Steindorff A.S."/>
            <person name="Carver A."/>
            <person name="Calhoun S."/>
            <person name="Stillman K."/>
            <person name="Liu H."/>
            <person name="Lipzen A."/>
            <person name="Pangilinan J."/>
            <person name="Labutti K."/>
            <person name="Bruns T.D."/>
            <person name="Grigoriev I.V."/>
        </authorList>
    </citation>
    <scope>NUCLEOTIDE SEQUENCE [LARGE SCALE GENOMIC DNA]</scope>
    <source>
        <strain evidence="12 13">CBS 144469</strain>
    </source>
</reference>
<evidence type="ECO:0000256" key="4">
    <source>
        <dbReference type="ARBA" id="ARBA00022737"/>
    </source>
</evidence>
<evidence type="ECO:0000256" key="5">
    <source>
        <dbReference type="ARBA" id="ARBA00022741"/>
    </source>
</evidence>
<dbReference type="InterPro" id="IPR036640">
    <property type="entry name" value="ABC1_TM_sf"/>
</dbReference>
<comment type="subcellular location">
    <subcellularLocation>
        <location evidence="1">Membrane</location>
        <topology evidence="1">Multi-pass membrane protein</topology>
    </subcellularLocation>
</comment>
<feature type="transmembrane region" description="Helical" evidence="9">
    <location>
        <begin position="395"/>
        <end position="414"/>
    </location>
</feature>
<feature type="domain" description="ABC transmembrane type-1" evidence="11">
    <location>
        <begin position="365"/>
        <end position="641"/>
    </location>
</feature>
<keyword evidence="4" id="KW-0677">Repeat</keyword>
<dbReference type="InterPro" id="IPR027417">
    <property type="entry name" value="P-loop_NTPase"/>
</dbReference>
<dbReference type="InterPro" id="IPR003439">
    <property type="entry name" value="ABC_transporter-like_ATP-bd"/>
</dbReference>
<feature type="transmembrane region" description="Helical" evidence="9">
    <location>
        <begin position="233"/>
        <end position="255"/>
    </location>
</feature>
<dbReference type="GO" id="GO:0140359">
    <property type="term" value="F:ABC-type transporter activity"/>
    <property type="evidence" value="ECO:0007669"/>
    <property type="project" value="InterPro"/>
</dbReference>
<dbReference type="InterPro" id="IPR017871">
    <property type="entry name" value="ABC_transporter-like_CS"/>
</dbReference>
<gene>
    <name evidence="12" type="ORF">DFP72DRAFT_1089486</name>
</gene>
<dbReference type="PROSITE" id="PS50929">
    <property type="entry name" value="ABC_TM1F"/>
    <property type="match status" value="2"/>
</dbReference>
<evidence type="ECO:0000313" key="12">
    <source>
        <dbReference type="EMBL" id="KAF6766711.1"/>
    </source>
</evidence>
<dbReference type="SUPFAM" id="SSF52540">
    <property type="entry name" value="P-loop containing nucleoside triphosphate hydrolases"/>
    <property type="match status" value="2"/>
</dbReference>
<name>A0A8H6ILL6_9AGAR</name>
<dbReference type="PROSITE" id="PS50893">
    <property type="entry name" value="ABC_TRANSPORTER_2"/>
    <property type="match status" value="2"/>
</dbReference>
<dbReference type="Pfam" id="PF00005">
    <property type="entry name" value="ABC_tran"/>
    <property type="match status" value="2"/>
</dbReference>
<dbReference type="Gene3D" id="1.20.1560.10">
    <property type="entry name" value="ABC transporter type 1, transmembrane domain"/>
    <property type="match status" value="2"/>
</dbReference>
<keyword evidence="13" id="KW-1185">Reference proteome</keyword>
<organism evidence="12 13">
    <name type="scientific">Ephemerocybe angulata</name>
    <dbReference type="NCBI Taxonomy" id="980116"/>
    <lineage>
        <taxon>Eukaryota</taxon>
        <taxon>Fungi</taxon>
        <taxon>Dikarya</taxon>
        <taxon>Basidiomycota</taxon>
        <taxon>Agaricomycotina</taxon>
        <taxon>Agaricomycetes</taxon>
        <taxon>Agaricomycetidae</taxon>
        <taxon>Agaricales</taxon>
        <taxon>Agaricineae</taxon>
        <taxon>Psathyrellaceae</taxon>
        <taxon>Ephemerocybe</taxon>
    </lineage>
</organism>
<dbReference type="PANTHER" id="PTHR24223:SF415">
    <property type="entry name" value="FI20190P1"/>
    <property type="match status" value="1"/>
</dbReference>
<accession>A0A8H6ILL6</accession>
<dbReference type="CDD" id="cd18604">
    <property type="entry name" value="ABC_6TM_VMR1_D2_like"/>
    <property type="match status" value="1"/>
</dbReference>
<dbReference type="CDD" id="cd03244">
    <property type="entry name" value="ABCC_MRP_domain2"/>
    <property type="match status" value="1"/>
</dbReference>
<keyword evidence="2" id="KW-0813">Transport</keyword>
<dbReference type="FunFam" id="3.40.50.300:FF:001354">
    <property type="entry name" value="ATP-binding cassette (ABC) transporter, putative"/>
    <property type="match status" value="1"/>
</dbReference>
<dbReference type="CDD" id="cd03250">
    <property type="entry name" value="ABCC_MRP_domain1"/>
    <property type="match status" value="1"/>
</dbReference>